<dbReference type="PROSITE" id="PS51257">
    <property type="entry name" value="PROKAR_LIPOPROTEIN"/>
    <property type="match status" value="1"/>
</dbReference>
<feature type="domain" description="Alpha fucosidase A-like C-terminal" evidence="2">
    <location>
        <begin position="709"/>
        <end position="783"/>
    </location>
</feature>
<dbReference type="InterPro" id="IPR027414">
    <property type="entry name" value="GH95_N_dom"/>
</dbReference>
<dbReference type="InterPro" id="IPR008928">
    <property type="entry name" value="6-hairpin_glycosidase_sf"/>
</dbReference>
<dbReference type="PANTHER" id="PTHR31084:SF0">
    <property type="entry name" value="ALPHA-L-FUCOSIDASE 2"/>
    <property type="match status" value="1"/>
</dbReference>
<evidence type="ECO:0000313" key="4">
    <source>
        <dbReference type="EMBL" id="KAA6331918.1"/>
    </source>
</evidence>
<proteinExistence type="predicted"/>
<dbReference type="Pfam" id="PF21307">
    <property type="entry name" value="Glyco_hydro_95_C"/>
    <property type="match status" value="1"/>
</dbReference>
<accession>A0A5J4RE45</accession>
<dbReference type="AlphaFoldDB" id="A0A5J4RE45"/>
<evidence type="ECO:0000259" key="1">
    <source>
        <dbReference type="Pfam" id="PF14498"/>
    </source>
</evidence>
<dbReference type="EMBL" id="SNRY01001307">
    <property type="protein sequence ID" value="KAA6331918.1"/>
    <property type="molecule type" value="Genomic_DNA"/>
</dbReference>
<dbReference type="GO" id="GO:0005975">
    <property type="term" value="P:carbohydrate metabolic process"/>
    <property type="evidence" value="ECO:0007669"/>
    <property type="project" value="InterPro"/>
</dbReference>
<name>A0A5J4RE45_9ZZZZ</name>
<dbReference type="Gene3D" id="2.70.98.50">
    <property type="entry name" value="putative glycoside hydrolase family protein from bacillus halodurans"/>
    <property type="match status" value="1"/>
</dbReference>
<dbReference type="Gene3D" id="2.60.40.1180">
    <property type="entry name" value="Golgi alpha-mannosidase II"/>
    <property type="match status" value="1"/>
</dbReference>
<reference evidence="4" key="1">
    <citation type="submission" date="2019-03" db="EMBL/GenBank/DDBJ databases">
        <title>Single cell metagenomics reveals metabolic interactions within the superorganism composed of flagellate Streblomastix strix and complex community of Bacteroidetes bacteria on its surface.</title>
        <authorList>
            <person name="Treitli S.C."/>
            <person name="Kolisko M."/>
            <person name="Husnik F."/>
            <person name="Keeling P."/>
            <person name="Hampl V."/>
        </authorList>
    </citation>
    <scope>NUCLEOTIDE SEQUENCE</scope>
    <source>
        <strain evidence="4">STM</strain>
    </source>
</reference>
<feature type="domain" description="Glycosyl hydrolase family 95 N-terminal" evidence="1">
    <location>
        <begin position="31"/>
        <end position="274"/>
    </location>
</feature>
<organism evidence="4">
    <name type="scientific">termite gut metagenome</name>
    <dbReference type="NCBI Taxonomy" id="433724"/>
    <lineage>
        <taxon>unclassified sequences</taxon>
        <taxon>metagenomes</taxon>
        <taxon>organismal metagenomes</taxon>
    </lineage>
</organism>
<sequence length="837" mass="93723">MKKTLFAWITLCLLFASCHEVSKDKTTNLRLWYEQPAIDWGEALPIGNGRLGAMIYGGIGCEELQLNEETFWTGFPNSNVNKGAKEHIAEIRRLQVEGKYKEAEALASDVLVSKATHGQSYITMGSLFLNFPNTAASNYYRELDISKAISRVKYSIDGVEYSRESFSSFTDNLIVTKLSASKKGAITFDAALKTPLDDYRVEIKDGMIVLNERADRFRELYNKSNTGPASKVLGCVMVKIEAKGGAVTTEAENIKVADADEVLIYISMGTNFKNFRDISGNAEETARQYMANAGSKPYKKMITDHIIAYKKYFDRMNIDLGTDIQTSKPTDIRLKEFTGDNDPQLATLYLQYGRYMLICSSQPGGQPANLQGIWSKDIYPPWSSKFTTNINLEMNYWPAEITNLPEMHEPLIQIIRDLRGTTGVEAAGELYGSRGWVVHHNTDIWRMAAPIDGPWGVFPTANAWLCEHLWNHYLFGGDKDYLKSVYPIMKETCEFFFDNLVEYQRNGWLVVAPSNSPENSPTFGPANKINLHIGTTMDTQILEELFFNTLQAAKVLDIEDTAFLNEVKKTADRLPPMQIGRLGQLQEWIEDWDNPDHKHRHISHLYGLYPSNQISVYRTPELTAAVRNALNQRGDMHASWGMAWRIGCWARLHDAERALKLLTYNLQPALLPGGHFTVGTFPNLWSSAPPYQLDGVYGGAACISEMILQSHDGAIDLLPALPKLWANGSMQGMRTVGGFEIEDMQWKDGKLTEVTIKSNLGGNCRLRMDGIAKTDDGKSLAVSEGTNPNPFFATPEAKKPIISPKTKLELGDVPAIQVYDLPTEAGKTYKLKVEVAN</sequence>
<dbReference type="InterPro" id="IPR049053">
    <property type="entry name" value="AFCA-like_C"/>
</dbReference>
<dbReference type="Pfam" id="PF14498">
    <property type="entry name" value="Glyco_hyd_65N_2"/>
    <property type="match status" value="1"/>
</dbReference>
<evidence type="ECO:0000259" key="3">
    <source>
        <dbReference type="Pfam" id="PF22124"/>
    </source>
</evidence>
<dbReference type="InterPro" id="IPR054363">
    <property type="entry name" value="GH95_cat"/>
</dbReference>
<dbReference type="InterPro" id="IPR016518">
    <property type="entry name" value="Alpha-L-fucosidase"/>
</dbReference>
<dbReference type="Pfam" id="PF22124">
    <property type="entry name" value="Glyco_hydro_95_cat"/>
    <property type="match status" value="1"/>
</dbReference>
<comment type="caution">
    <text evidence="4">The sequence shown here is derived from an EMBL/GenBank/DDBJ whole genome shotgun (WGS) entry which is preliminary data.</text>
</comment>
<dbReference type="SUPFAM" id="SSF48208">
    <property type="entry name" value="Six-hairpin glycosidases"/>
    <property type="match status" value="1"/>
</dbReference>
<dbReference type="PIRSF" id="PIRSF007663">
    <property type="entry name" value="UCP007663"/>
    <property type="match status" value="1"/>
</dbReference>
<dbReference type="InterPro" id="IPR012341">
    <property type="entry name" value="6hp_glycosidase-like_sf"/>
</dbReference>
<evidence type="ECO:0000259" key="2">
    <source>
        <dbReference type="Pfam" id="PF21307"/>
    </source>
</evidence>
<gene>
    <name evidence="4" type="ORF">EZS27_019526</name>
</gene>
<dbReference type="GO" id="GO:0004560">
    <property type="term" value="F:alpha-L-fucosidase activity"/>
    <property type="evidence" value="ECO:0007669"/>
    <property type="project" value="InterPro"/>
</dbReference>
<dbReference type="PANTHER" id="PTHR31084">
    <property type="entry name" value="ALPHA-L-FUCOSIDASE 2"/>
    <property type="match status" value="1"/>
</dbReference>
<protein>
    <submittedName>
        <fullName evidence="4">Uncharacterized protein</fullName>
    </submittedName>
</protein>
<feature type="domain" description="Glycosyl hydrolase family 95 catalytic" evidence="3">
    <location>
        <begin position="298"/>
        <end position="707"/>
    </location>
</feature>
<dbReference type="InterPro" id="IPR013780">
    <property type="entry name" value="Glyco_hydro_b"/>
</dbReference>
<dbReference type="Gene3D" id="1.50.10.10">
    <property type="match status" value="1"/>
</dbReference>